<feature type="transmembrane region" description="Helical" evidence="6">
    <location>
        <begin position="95"/>
        <end position="118"/>
    </location>
</feature>
<dbReference type="InterPro" id="IPR036259">
    <property type="entry name" value="MFS_trans_sf"/>
</dbReference>
<comment type="caution">
    <text evidence="8">The sequence shown here is derived from an EMBL/GenBank/DDBJ whole genome shotgun (WGS) entry which is preliminary data.</text>
</comment>
<feature type="transmembrane region" description="Helical" evidence="6">
    <location>
        <begin position="7"/>
        <end position="28"/>
    </location>
</feature>
<accession>A0A0F9SGT1</accession>
<sequence length="160" mass="17377">MRKNKIAWAGALALIGIITTEFGIIGILDDLAKYYHISIDTAGYLLSGFAMIVALAGPIVTLYTGKFNRKVLMILGLLLFLTTAVVSFFSPPFWVLLLVRFLPAFLHPTLISIAVYAATSNAAPKYQHQMMSIVIGGIAIATVTTIPLTTYISGLVISWR</sequence>
<feature type="transmembrane region" description="Helical" evidence="6">
    <location>
        <begin position="71"/>
        <end position="89"/>
    </location>
</feature>
<keyword evidence="5 6" id="KW-0472">Membrane</keyword>
<evidence type="ECO:0000256" key="1">
    <source>
        <dbReference type="ARBA" id="ARBA00004651"/>
    </source>
</evidence>
<dbReference type="PANTHER" id="PTHR43124">
    <property type="entry name" value="PURINE EFFLUX PUMP PBUE"/>
    <property type="match status" value="1"/>
</dbReference>
<evidence type="ECO:0000256" key="3">
    <source>
        <dbReference type="ARBA" id="ARBA00022692"/>
    </source>
</evidence>
<dbReference type="Pfam" id="PF07690">
    <property type="entry name" value="MFS_1"/>
    <property type="match status" value="1"/>
</dbReference>
<protein>
    <recommendedName>
        <fullName evidence="7">Major facilitator superfamily (MFS) profile domain-containing protein</fullName>
    </recommendedName>
</protein>
<evidence type="ECO:0000256" key="5">
    <source>
        <dbReference type="ARBA" id="ARBA00023136"/>
    </source>
</evidence>
<dbReference type="PANTHER" id="PTHR43124:SF3">
    <property type="entry name" value="CHLORAMPHENICOL EFFLUX PUMP RV0191"/>
    <property type="match status" value="1"/>
</dbReference>
<comment type="subcellular location">
    <subcellularLocation>
        <location evidence="1">Cell membrane</location>
        <topology evidence="1">Multi-pass membrane protein</topology>
    </subcellularLocation>
</comment>
<evidence type="ECO:0000256" key="2">
    <source>
        <dbReference type="ARBA" id="ARBA00022475"/>
    </source>
</evidence>
<keyword evidence="4 6" id="KW-1133">Transmembrane helix</keyword>
<dbReference type="Gene3D" id="1.20.1250.20">
    <property type="entry name" value="MFS general substrate transporter like domains"/>
    <property type="match status" value="1"/>
</dbReference>
<dbReference type="EMBL" id="LAZR01001984">
    <property type="protein sequence ID" value="KKN36181.1"/>
    <property type="molecule type" value="Genomic_DNA"/>
</dbReference>
<name>A0A0F9SGT1_9ZZZZ</name>
<feature type="transmembrane region" description="Helical" evidence="6">
    <location>
        <begin position="130"/>
        <end position="157"/>
    </location>
</feature>
<evidence type="ECO:0000313" key="8">
    <source>
        <dbReference type="EMBL" id="KKN36181.1"/>
    </source>
</evidence>
<dbReference type="GO" id="GO:0005886">
    <property type="term" value="C:plasma membrane"/>
    <property type="evidence" value="ECO:0007669"/>
    <property type="project" value="UniProtKB-SubCell"/>
</dbReference>
<feature type="domain" description="Major facilitator superfamily (MFS) profile" evidence="7">
    <location>
        <begin position="1"/>
        <end position="160"/>
    </location>
</feature>
<dbReference type="PROSITE" id="PS50850">
    <property type="entry name" value="MFS"/>
    <property type="match status" value="1"/>
</dbReference>
<evidence type="ECO:0000256" key="4">
    <source>
        <dbReference type="ARBA" id="ARBA00022989"/>
    </source>
</evidence>
<keyword evidence="2" id="KW-1003">Cell membrane</keyword>
<evidence type="ECO:0000256" key="6">
    <source>
        <dbReference type="SAM" id="Phobius"/>
    </source>
</evidence>
<keyword evidence="3 6" id="KW-0812">Transmembrane</keyword>
<dbReference type="GO" id="GO:0022857">
    <property type="term" value="F:transmembrane transporter activity"/>
    <property type="evidence" value="ECO:0007669"/>
    <property type="project" value="InterPro"/>
</dbReference>
<evidence type="ECO:0000259" key="7">
    <source>
        <dbReference type="PROSITE" id="PS50850"/>
    </source>
</evidence>
<dbReference type="SUPFAM" id="SSF103473">
    <property type="entry name" value="MFS general substrate transporter"/>
    <property type="match status" value="1"/>
</dbReference>
<feature type="transmembrane region" description="Helical" evidence="6">
    <location>
        <begin position="43"/>
        <end position="64"/>
    </location>
</feature>
<organism evidence="8">
    <name type="scientific">marine sediment metagenome</name>
    <dbReference type="NCBI Taxonomy" id="412755"/>
    <lineage>
        <taxon>unclassified sequences</taxon>
        <taxon>metagenomes</taxon>
        <taxon>ecological metagenomes</taxon>
    </lineage>
</organism>
<gene>
    <name evidence="8" type="ORF">LCGC14_0776310</name>
</gene>
<dbReference type="AlphaFoldDB" id="A0A0F9SGT1"/>
<dbReference type="InterPro" id="IPR020846">
    <property type="entry name" value="MFS_dom"/>
</dbReference>
<feature type="non-terminal residue" evidence="8">
    <location>
        <position position="160"/>
    </location>
</feature>
<dbReference type="InterPro" id="IPR050189">
    <property type="entry name" value="MFS_Efflux_Transporters"/>
</dbReference>
<reference evidence="8" key="1">
    <citation type="journal article" date="2015" name="Nature">
        <title>Complex archaea that bridge the gap between prokaryotes and eukaryotes.</title>
        <authorList>
            <person name="Spang A."/>
            <person name="Saw J.H."/>
            <person name="Jorgensen S.L."/>
            <person name="Zaremba-Niedzwiedzka K."/>
            <person name="Martijn J."/>
            <person name="Lind A.E."/>
            <person name="van Eijk R."/>
            <person name="Schleper C."/>
            <person name="Guy L."/>
            <person name="Ettema T.J."/>
        </authorList>
    </citation>
    <scope>NUCLEOTIDE SEQUENCE</scope>
</reference>
<proteinExistence type="predicted"/>
<dbReference type="InterPro" id="IPR011701">
    <property type="entry name" value="MFS"/>
</dbReference>